<dbReference type="GO" id="GO:0005524">
    <property type="term" value="F:ATP binding"/>
    <property type="evidence" value="ECO:0007669"/>
    <property type="project" value="UniProtKB-KW"/>
</dbReference>
<dbReference type="Pfam" id="PF13561">
    <property type="entry name" value="adh_short_C2"/>
    <property type="match status" value="1"/>
</dbReference>
<dbReference type="Gene3D" id="3.40.50.12780">
    <property type="entry name" value="N-terminal domain of ligase-like"/>
    <property type="match status" value="1"/>
</dbReference>
<keyword evidence="2" id="KW-0596">Phosphopantetheine</keyword>
<dbReference type="Pfam" id="PF13193">
    <property type="entry name" value="AMP-binding_C"/>
    <property type="match status" value="1"/>
</dbReference>
<dbReference type="Pfam" id="PF16177">
    <property type="entry name" value="ACAS_N"/>
    <property type="match status" value="1"/>
</dbReference>
<dbReference type="InterPro" id="IPR020845">
    <property type="entry name" value="AMP-binding_CS"/>
</dbReference>
<dbReference type="Gene3D" id="3.40.50.720">
    <property type="entry name" value="NAD(P)-binding Rossmann-like Domain"/>
    <property type="match status" value="1"/>
</dbReference>
<dbReference type="Gene3D" id="3.30.300.30">
    <property type="match status" value="1"/>
</dbReference>
<dbReference type="InterPro" id="IPR036291">
    <property type="entry name" value="NAD(P)-bd_dom_sf"/>
</dbReference>
<reference evidence="12 13" key="1">
    <citation type="submission" date="2018-07" db="EMBL/GenBank/DDBJ databases">
        <title>Genomic Encyclopedia of Type Strains, Phase IV (KMG-IV): sequencing the most valuable type-strain genomes for metagenomic binning, comparative biology and taxonomic classification.</title>
        <authorList>
            <person name="Goeker M."/>
        </authorList>
    </citation>
    <scope>NUCLEOTIDE SEQUENCE [LARGE SCALE GENOMIC DNA]</scope>
    <source>
        <strain evidence="12 13">DSM 21634</strain>
    </source>
</reference>
<keyword evidence="8" id="KW-0460">Magnesium</keyword>
<evidence type="ECO:0000256" key="1">
    <source>
        <dbReference type="ARBA" id="ARBA00006432"/>
    </source>
</evidence>
<feature type="binding site" evidence="8">
    <location>
        <position position="707"/>
    </location>
    <ligand>
        <name>ATP</name>
        <dbReference type="ChEBI" id="CHEBI:30616"/>
    </ligand>
</feature>
<dbReference type="InterPro" id="IPR042099">
    <property type="entry name" value="ANL_N_sf"/>
</dbReference>
<dbReference type="InterPro" id="IPR000873">
    <property type="entry name" value="AMP-dep_synth/lig_dom"/>
</dbReference>
<feature type="binding site" evidence="8">
    <location>
        <begin position="376"/>
        <end position="379"/>
    </location>
    <ligand>
        <name>CoA</name>
        <dbReference type="ChEBI" id="CHEBI:57287"/>
    </ligand>
</feature>
<feature type="binding site" evidence="8">
    <location>
        <begin position="600"/>
        <end position="605"/>
    </location>
    <ligand>
        <name>ATP</name>
        <dbReference type="ChEBI" id="CHEBI:30616"/>
    </ligand>
</feature>
<feature type="domain" description="AMP-dependent synthetase/ligase" evidence="9">
    <location>
        <begin position="277"/>
        <end position="659"/>
    </location>
</feature>
<dbReference type="EMBL" id="QPJK01000008">
    <property type="protein sequence ID" value="RCW68170.1"/>
    <property type="molecule type" value="Genomic_DNA"/>
</dbReference>
<evidence type="ECO:0000256" key="2">
    <source>
        <dbReference type="ARBA" id="ARBA00022450"/>
    </source>
</evidence>
<dbReference type="PANTHER" id="PTHR24095:SF14">
    <property type="entry name" value="ACETYL-COENZYME A SYNTHETASE 1"/>
    <property type="match status" value="1"/>
</dbReference>
<protein>
    <recommendedName>
        <fullName evidence="8">Acetyl-coenzyme A synthetase</fullName>
        <shortName evidence="8">AcCoA synthetase</shortName>
        <shortName evidence="8">Acs</shortName>
        <ecNumber evidence="8">6.2.1.1</ecNumber>
    </recommendedName>
    <alternativeName>
        <fullName evidence="8">Acetate--CoA ligase</fullName>
    </alternativeName>
    <alternativeName>
        <fullName evidence="8">Acyl-activating enzyme</fullName>
    </alternativeName>
</protein>
<dbReference type="FunFam" id="3.40.50.12780:FF:000001">
    <property type="entry name" value="Acetyl-coenzyme A synthetase"/>
    <property type="match status" value="1"/>
</dbReference>
<evidence type="ECO:0000256" key="3">
    <source>
        <dbReference type="ARBA" id="ARBA00022553"/>
    </source>
</evidence>
<dbReference type="Pfam" id="PF00501">
    <property type="entry name" value="AMP-binding"/>
    <property type="match status" value="1"/>
</dbReference>
<accession>A0A368XJF3</accession>
<dbReference type="PRINTS" id="PR00081">
    <property type="entry name" value="GDHRDH"/>
</dbReference>
<dbReference type="AlphaFoldDB" id="A0A368XJF3"/>
<feature type="binding site" evidence="8">
    <location>
        <begin position="576"/>
        <end position="578"/>
    </location>
    <ligand>
        <name>ATP</name>
        <dbReference type="ChEBI" id="CHEBI:30616"/>
    </ligand>
</feature>
<dbReference type="GO" id="GO:0046872">
    <property type="term" value="F:metal ion binding"/>
    <property type="evidence" value="ECO:0007669"/>
    <property type="project" value="UniProtKB-KW"/>
</dbReference>
<comment type="function">
    <text evidence="8">Catalyzes the conversion of acetate into acetyl-CoA (AcCoA), an essential intermediate at the junction of anabolic and catabolic pathways. AcsA undergoes a two-step reaction. In the first half reaction, AcsA combines acetate with ATP to form acetyl-adenylate (AcAMP) intermediate. In the second half reaction, it can then transfer the acetyl group from AcAMP to the sulfhydryl group of CoA, forming the product AcCoA.</text>
</comment>
<feature type="domain" description="AMP-binding enzyme C-terminal" evidence="10">
    <location>
        <begin position="723"/>
        <end position="805"/>
    </location>
</feature>
<evidence type="ECO:0000256" key="4">
    <source>
        <dbReference type="ARBA" id="ARBA00022598"/>
    </source>
</evidence>
<evidence type="ECO:0000313" key="13">
    <source>
        <dbReference type="Proteomes" id="UP000252884"/>
    </source>
</evidence>
<keyword evidence="4 8" id="KW-0436">Ligase</keyword>
<dbReference type="InterPro" id="IPR002347">
    <property type="entry name" value="SDR_fam"/>
</dbReference>
<evidence type="ECO:0000259" key="10">
    <source>
        <dbReference type="Pfam" id="PF13193"/>
    </source>
</evidence>
<dbReference type="GO" id="GO:0019427">
    <property type="term" value="P:acetyl-CoA biosynthetic process from acetate"/>
    <property type="evidence" value="ECO:0007669"/>
    <property type="project" value="UniProtKB-UniRule"/>
</dbReference>
<dbReference type="HAMAP" id="MF_01123">
    <property type="entry name" value="Ac_CoA_synth"/>
    <property type="match status" value="1"/>
</dbReference>
<name>A0A368XJF3_9BURK</name>
<evidence type="ECO:0000256" key="8">
    <source>
        <dbReference type="HAMAP-Rule" id="MF_01123"/>
    </source>
</evidence>
<keyword evidence="3" id="KW-0597">Phosphoprotein</keyword>
<dbReference type="EC" id="6.2.1.1" evidence="8"/>
<dbReference type="GO" id="GO:0005829">
    <property type="term" value="C:cytosol"/>
    <property type="evidence" value="ECO:0007669"/>
    <property type="project" value="TreeGrafter"/>
</dbReference>
<dbReference type="InterPro" id="IPR032387">
    <property type="entry name" value="ACAS_N"/>
</dbReference>
<keyword evidence="7 8" id="KW-0007">Acetylation</keyword>
<feature type="binding site" evidence="8">
    <location>
        <position position="718"/>
    </location>
    <ligand>
        <name>ATP</name>
        <dbReference type="ChEBI" id="CHEBI:30616"/>
    </ligand>
</feature>
<dbReference type="InterPro" id="IPR011904">
    <property type="entry name" value="Ac_CoA_lig"/>
</dbReference>
<dbReference type="GO" id="GO:0003987">
    <property type="term" value="F:acetate-CoA ligase activity"/>
    <property type="evidence" value="ECO:0007669"/>
    <property type="project" value="UniProtKB-UniRule"/>
</dbReference>
<dbReference type="Proteomes" id="UP000252884">
    <property type="component" value="Unassembled WGS sequence"/>
</dbReference>
<keyword evidence="6 8" id="KW-0067">ATP-binding</keyword>
<evidence type="ECO:0000256" key="6">
    <source>
        <dbReference type="ARBA" id="ARBA00022840"/>
    </source>
</evidence>
<feature type="domain" description="Acetyl-coenzyme A synthetase N-terminal" evidence="11">
    <location>
        <begin position="211"/>
        <end position="266"/>
    </location>
</feature>
<feature type="binding site" evidence="8">
    <location>
        <position position="729"/>
    </location>
    <ligand>
        <name>Mg(2+)</name>
        <dbReference type="ChEBI" id="CHEBI:18420"/>
    </ligand>
</feature>
<comment type="PTM">
    <text evidence="8">Acetylated. Deacetylation by the SIR2-homolog deacetylase activates the enzyme.</text>
</comment>
<dbReference type="GO" id="GO:0016208">
    <property type="term" value="F:AMP binding"/>
    <property type="evidence" value="ECO:0007669"/>
    <property type="project" value="InterPro"/>
</dbReference>
<evidence type="ECO:0000313" key="12">
    <source>
        <dbReference type="EMBL" id="RCW68170.1"/>
    </source>
</evidence>
<feature type="binding site" evidence="8">
    <location>
        <position position="496"/>
    </location>
    <ligand>
        <name>CoA</name>
        <dbReference type="ChEBI" id="CHEBI:57287"/>
    </ligand>
</feature>
<evidence type="ECO:0000259" key="11">
    <source>
        <dbReference type="Pfam" id="PF16177"/>
    </source>
</evidence>
<dbReference type="NCBIfam" id="NF001208">
    <property type="entry name" value="PRK00174.1"/>
    <property type="match status" value="1"/>
</dbReference>
<dbReference type="PANTHER" id="PTHR24095">
    <property type="entry name" value="ACETYL-COENZYME A SYNTHETASE"/>
    <property type="match status" value="1"/>
</dbReference>
<keyword evidence="5 8" id="KW-0547">Nucleotide-binding</keyword>
<dbReference type="InterPro" id="IPR045851">
    <property type="entry name" value="AMP-bd_C_sf"/>
</dbReference>
<feature type="binding site" evidence="8">
    <location>
        <position position="735"/>
    </location>
    <ligand>
        <name>Mg(2+)</name>
        <dbReference type="ChEBI" id="CHEBI:18420"/>
    </ligand>
</feature>
<organism evidence="12 13">
    <name type="scientific">Pseudorhodoferax soli</name>
    <dbReference type="NCBI Taxonomy" id="545864"/>
    <lineage>
        <taxon>Bacteria</taxon>
        <taxon>Pseudomonadati</taxon>
        <taxon>Pseudomonadota</taxon>
        <taxon>Betaproteobacteria</taxon>
        <taxon>Burkholderiales</taxon>
        <taxon>Comamonadaceae</taxon>
    </lineage>
</organism>
<evidence type="ECO:0000259" key="9">
    <source>
        <dbReference type="Pfam" id="PF00501"/>
    </source>
</evidence>
<dbReference type="InterPro" id="IPR025110">
    <property type="entry name" value="AMP-bd_C"/>
</dbReference>
<sequence>MLMKSLAQELAPMRIRVNAIAPGAIRTPINAEAWETPQACAELMKLVPYQRVGEPSDIAQAGVWLASDASDYVTGTSLYVDGGMTCFRALRTASEAAGLQGTTPPCTRVTPHMLRLRSTCGSVGRLPESQFQTRAPVGWAKIGGLGIGRLWRSPVCAKPHIPCIVPRATRRQTMSTSPASSAIESVLVENRVFNPPAAAVQGARIAGMAAYQALCDEAERDPQAFWARLARENLAWTRPFTRVLDESNAPFYRWFDDGQLNVSANCLDRHMGTPVEGKTAIVFEADDGTVTRVSYRELLARVAQFANALKAQGIAKGDRVVVYMPMGVEGIVAMQACARIGATHSVVFGGFSAKALQERIIDAGAVAVVTANYQLRGGKELPLKAIVDDALALGGCDTLKTVLVYERTPTAWNKVAGRDKTFAEALAGQSTDCAPVPVDAEHPLFILYTSGSTGKPKGVQHASGGYLLWAKLTMDWTFDLRPDDVFWCTADIGWITGHSYVAYGPLAAGATQLVFEGVPTFPHAGRFWQMIEKHQVSIFYTAPTAIRSLIKAADTDEKVHPKNWNLQSLRILGSVGEPINPEAWMWYHRNVGGERCPIVDTFWQTETGGHVITPLPGATPLVPGSCTLPLPGIVAAIVDETGKDIPNGAGGMLVIKRPWPSMIRTIWNDPERFKKAYFPEEMGGTIYLAGDGAVRSVDRGYFRITGRIDDVLNVSGHRLGTMEIESALVSKTDLVAEAAVVGRPDDVTGEAVCAFVVLKRSRPTGEEAKAIAAELRAWVAKEIGPIAKPKDIRFGDNLPKTRSGKIMRRLLRSIAKGEAITQDTSTLENPAILDQLAQAN</sequence>
<evidence type="ECO:0000256" key="7">
    <source>
        <dbReference type="ARBA" id="ARBA00022990"/>
    </source>
</evidence>
<dbReference type="PROSITE" id="PS00455">
    <property type="entry name" value="AMP_BINDING"/>
    <property type="match status" value="1"/>
</dbReference>
<comment type="caution">
    <text evidence="8">Lacks conserved residue(s) required for the propagation of feature annotation.</text>
</comment>
<dbReference type="OrthoDB" id="9766486at2"/>
<comment type="catalytic activity">
    <reaction evidence="8">
        <text>acetate + ATP + CoA = acetyl-CoA + AMP + diphosphate</text>
        <dbReference type="Rhea" id="RHEA:23176"/>
        <dbReference type="ChEBI" id="CHEBI:30089"/>
        <dbReference type="ChEBI" id="CHEBI:30616"/>
        <dbReference type="ChEBI" id="CHEBI:33019"/>
        <dbReference type="ChEBI" id="CHEBI:57287"/>
        <dbReference type="ChEBI" id="CHEBI:57288"/>
        <dbReference type="ChEBI" id="CHEBI:456215"/>
        <dbReference type="EC" id="6.2.1.1"/>
    </reaction>
</comment>
<comment type="similarity">
    <text evidence="1 8">Belongs to the ATP-dependent AMP-binding enzyme family.</text>
</comment>
<comment type="cofactor">
    <cofactor evidence="8">
        <name>Mg(2+)</name>
        <dbReference type="ChEBI" id="CHEBI:18420"/>
    </cofactor>
</comment>
<evidence type="ECO:0000256" key="5">
    <source>
        <dbReference type="ARBA" id="ARBA00022741"/>
    </source>
</evidence>
<comment type="caution">
    <text evidence="12">The sequence shown here is derived from an EMBL/GenBank/DDBJ whole genome shotgun (WGS) entry which is preliminary data.</text>
</comment>
<feature type="modified residue" description="N6-acetyllysine" evidence="8">
    <location>
        <position position="805"/>
    </location>
</feature>
<dbReference type="CDD" id="cd05966">
    <property type="entry name" value="ACS"/>
    <property type="match status" value="1"/>
</dbReference>
<feature type="binding site" evidence="8">
    <location>
        <position position="715"/>
    </location>
    <ligand>
        <name>CoA</name>
        <dbReference type="ChEBI" id="CHEBI:57287"/>
    </ligand>
</feature>
<feature type="binding site" evidence="8">
    <location>
        <position position="691"/>
    </location>
    <ligand>
        <name>ATP</name>
        <dbReference type="ChEBI" id="CHEBI:30616"/>
    </ligand>
</feature>
<keyword evidence="13" id="KW-1185">Reference proteome</keyword>
<gene>
    <name evidence="8" type="primary">acsA</name>
    <name evidence="12" type="ORF">DES41_108352</name>
</gene>
<dbReference type="NCBIfam" id="TIGR02188">
    <property type="entry name" value="Ac_CoA_lig_AcsA"/>
    <property type="match status" value="1"/>
</dbReference>
<dbReference type="SUPFAM" id="SSF51735">
    <property type="entry name" value="NAD(P)-binding Rossmann-fold domains"/>
    <property type="match status" value="1"/>
</dbReference>
<dbReference type="SUPFAM" id="SSF56801">
    <property type="entry name" value="Acetyl-CoA synthetase-like"/>
    <property type="match status" value="1"/>
</dbReference>
<keyword evidence="8" id="KW-0479">Metal-binding</keyword>
<proteinExistence type="inferred from homology"/>